<protein>
    <submittedName>
        <fullName evidence="4">Uncharacterized protein</fullName>
    </submittedName>
</protein>
<evidence type="ECO:0000313" key="5">
    <source>
        <dbReference type="Proteomes" id="UP000019678"/>
    </source>
</evidence>
<evidence type="ECO:0000256" key="1">
    <source>
        <dbReference type="ARBA" id="ARBA00022737"/>
    </source>
</evidence>
<reference evidence="4 5" key="1">
    <citation type="submission" date="2013-05" db="EMBL/GenBank/DDBJ databases">
        <title>Genome assembly of Chondromyces apiculatus DSM 436.</title>
        <authorList>
            <person name="Sharma G."/>
            <person name="Khatri I."/>
            <person name="Kaur C."/>
            <person name="Mayilraj S."/>
            <person name="Subramanian S."/>
        </authorList>
    </citation>
    <scope>NUCLEOTIDE SEQUENCE [LARGE SCALE GENOMIC DNA]</scope>
    <source>
        <strain evidence="4 5">DSM 436</strain>
    </source>
</reference>
<dbReference type="AlphaFoldDB" id="A0A017TDW4"/>
<dbReference type="PANTHER" id="PTHR24198:SF165">
    <property type="entry name" value="ANKYRIN REPEAT-CONTAINING PROTEIN-RELATED"/>
    <property type="match status" value="1"/>
</dbReference>
<dbReference type="Pfam" id="PF00023">
    <property type="entry name" value="Ank"/>
    <property type="match status" value="1"/>
</dbReference>
<dbReference type="eggNOG" id="COG3878">
    <property type="taxonomic scope" value="Bacteria"/>
</dbReference>
<dbReference type="eggNOG" id="COG0666">
    <property type="taxonomic scope" value="Bacteria"/>
</dbReference>
<sequence>MKLWDAIASGKLDAVDKVLAKDTSDVPSAIQGLQNDALLEIQRRLLRENPPPHALSSALANAALSGSLALLRNLIAHPGALTPESGTSTLAYAARAGRIAPLRLLLEAGASPEHPSLQGNRNEDHPLTRAIENGDPEIVQALLDAGARLDFLIGYNDDRPLDHARKQGSQAVIDLLLAAGATPRTDADLSLFSAANFGRIARVQELLPDATEEDRGQALQMAAAAGHTEIVELLLAGPVPQKSLDQSLWFTAQNGHEAPARLLLARGASPEAESFTGRRALQVAAYKGHPKLVALLIQAGADVHARTEDGDNALDDAKGKPEIRALLIAAGGDPKAKQKLVAATKQQLKQFARPAWVPRVTSQKPTAFVIPHASRFGGLPWLAADEAWPVSSEGAPLTFILQINLDDAPVEARAQTGGGLLQLFFDVENQPYEPFSPGHLVRIVRSANLRKGGLAIPPQGLSPLPQKAITGWKQVSDTPFREAGSQPWHRYKADIPSEAEETTFKLNVKEDKLCGWPSWVQDASYPTSKKRGVELDRLLFQINSSNNLPVMFGDNGVGYILQASKAPDHVAFQWQSV</sequence>
<dbReference type="SMART" id="SM00248">
    <property type="entry name" value="ANK"/>
    <property type="match status" value="8"/>
</dbReference>
<organism evidence="4 5">
    <name type="scientific">Chondromyces apiculatus DSM 436</name>
    <dbReference type="NCBI Taxonomy" id="1192034"/>
    <lineage>
        <taxon>Bacteria</taxon>
        <taxon>Pseudomonadati</taxon>
        <taxon>Myxococcota</taxon>
        <taxon>Polyangia</taxon>
        <taxon>Polyangiales</taxon>
        <taxon>Polyangiaceae</taxon>
        <taxon>Chondromyces</taxon>
    </lineage>
</organism>
<evidence type="ECO:0000313" key="4">
    <source>
        <dbReference type="EMBL" id="EYF07077.1"/>
    </source>
</evidence>
<keyword evidence="5" id="KW-1185">Reference proteome</keyword>
<accession>A0A017TDW4</accession>
<keyword evidence="1" id="KW-0677">Repeat</keyword>
<dbReference type="PROSITE" id="PS50297">
    <property type="entry name" value="ANK_REP_REGION"/>
    <property type="match status" value="3"/>
</dbReference>
<feature type="repeat" description="ANK" evidence="3">
    <location>
        <begin position="276"/>
        <end position="308"/>
    </location>
</feature>
<evidence type="ECO:0000256" key="2">
    <source>
        <dbReference type="ARBA" id="ARBA00023043"/>
    </source>
</evidence>
<dbReference type="InterPro" id="IPR002110">
    <property type="entry name" value="Ankyrin_rpt"/>
</dbReference>
<dbReference type="PROSITE" id="PS50088">
    <property type="entry name" value="ANK_REPEAT"/>
    <property type="match status" value="3"/>
</dbReference>
<dbReference type="RefSeq" id="WP_044238593.1">
    <property type="nucleotide sequence ID" value="NZ_ASRX01000012.1"/>
</dbReference>
<dbReference type="PANTHER" id="PTHR24198">
    <property type="entry name" value="ANKYRIN REPEAT AND PROTEIN KINASE DOMAIN-CONTAINING PROTEIN"/>
    <property type="match status" value="1"/>
</dbReference>
<dbReference type="InterPro" id="IPR015315">
    <property type="entry name" value="DUF1963"/>
</dbReference>
<feature type="repeat" description="ANK" evidence="3">
    <location>
        <begin position="122"/>
        <end position="150"/>
    </location>
</feature>
<keyword evidence="2 3" id="KW-0040">ANK repeat</keyword>
<dbReference type="SUPFAM" id="SSF48403">
    <property type="entry name" value="Ankyrin repeat"/>
    <property type="match status" value="1"/>
</dbReference>
<dbReference type="Pfam" id="PF09234">
    <property type="entry name" value="DUF1963"/>
    <property type="match status" value="1"/>
</dbReference>
<comment type="caution">
    <text evidence="4">The sequence shown here is derived from an EMBL/GenBank/DDBJ whole genome shotgun (WGS) entry which is preliminary data.</text>
</comment>
<evidence type="ECO:0000256" key="3">
    <source>
        <dbReference type="PROSITE-ProRule" id="PRU00023"/>
    </source>
</evidence>
<dbReference type="EMBL" id="ASRX01000012">
    <property type="protein sequence ID" value="EYF07077.1"/>
    <property type="molecule type" value="Genomic_DNA"/>
</dbReference>
<dbReference type="InterPro" id="IPR035948">
    <property type="entry name" value="YwqG-like_sf"/>
</dbReference>
<dbReference type="STRING" id="1192034.CAP_1008"/>
<dbReference type="Gene3D" id="2.30.320.10">
    <property type="entry name" value="YwqG-like"/>
    <property type="match status" value="1"/>
</dbReference>
<gene>
    <name evidence="4" type="ORF">CAP_1008</name>
</gene>
<dbReference type="InterPro" id="IPR036770">
    <property type="entry name" value="Ankyrin_rpt-contain_sf"/>
</dbReference>
<proteinExistence type="predicted"/>
<dbReference type="Gene3D" id="1.25.40.20">
    <property type="entry name" value="Ankyrin repeat-containing domain"/>
    <property type="match status" value="3"/>
</dbReference>
<dbReference type="Proteomes" id="UP000019678">
    <property type="component" value="Unassembled WGS sequence"/>
</dbReference>
<dbReference type="Pfam" id="PF12796">
    <property type="entry name" value="Ank_2"/>
    <property type="match status" value="1"/>
</dbReference>
<name>A0A017TDW4_9BACT</name>
<dbReference type="OrthoDB" id="5351532at2"/>
<feature type="repeat" description="ANK" evidence="3">
    <location>
        <begin position="85"/>
        <end position="117"/>
    </location>
</feature>
<dbReference type="SUPFAM" id="SSF103032">
    <property type="entry name" value="Hypothetical protein YwqG"/>
    <property type="match status" value="1"/>
</dbReference>
<dbReference type="Pfam" id="PF13637">
    <property type="entry name" value="Ank_4"/>
    <property type="match status" value="1"/>
</dbReference>